<sequence>ARNGAKTVLVQDRPVLGGNASSEVRVHLNGVTQLKGGMPERETGVVEEILLHNRFHNPQESYPVWDHILYDYVTQTPNLKVILNTQAIE</sequence>
<accession>A0AAW7XBS8</accession>
<dbReference type="EMBL" id="JAUOPB010000266">
    <property type="protein sequence ID" value="MDO6425106.1"/>
    <property type="molecule type" value="Genomic_DNA"/>
</dbReference>
<protein>
    <submittedName>
        <fullName evidence="1">FAD-dependent oxidoreductase</fullName>
    </submittedName>
</protein>
<dbReference type="Proteomes" id="UP001169760">
    <property type="component" value="Unassembled WGS sequence"/>
</dbReference>
<reference evidence="1" key="1">
    <citation type="submission" date="2023-07" db="EMBL/GenBank/DDBJ databases">
        <title>Genome content predicts the carbon catabolic preferences of heterotrophic bacteria.</title>
        <authorList>
            <person name="Gralka M."/>
        </authorList>
    </citation>
    <scope>NUCLEOTIDE SEQUENCE</scope>
    <source>
        <strain evidence="1">I3M17_2</strain>
    </source>
</reference>
<organism evidence="1 2">
    <name type="scientific">Saccharophagus degradans</name>
    <dbReference type="NCBI Taxonomy" id="86304"/>
    <lineage>
        <taxon>Bacteria</taxon>
        <taxon>Pseudomonadati</taxon>
        <taxon>Pseudomonadota</taxon>
        <taxon>Gammaproteobacteria</taxon>
        <taxon>Cellvibrionales</taxon>
        <taxon>Cellvibrionaceae</taxon>
        <taxon>Saccharophagus</taxon>
    </lineage>
</organism>
<name>A0AAW7XBS8_9GAMM</name>
<evidence type="ECO:0000313" key="2">
    <source>
        <dbReference type="Proteomes" id="UP001169760"/>
    </source>
</evidence>
<comment type="caution">
    <text evidence="1">The sequence shown here is derived from an EMBL/GenBank/DDBJ whole genome shotgun (WGS) entry which is preliminary data.</text>
</comment>
<dbReference type="Pfam" id="PF12831">
    <property type="entry name" value="FAD_oxidored"/>
    <property type="match status" value="1"/>
</dbReference>
<gene>
    <name evidence="1" type="ORF">Q4521_21680</name>
</gene>
<dbReference type="AlphaFoldDB" id="A0AAW7XBS8"/>
<evidence type="ECO:0000313" key="1">
    <source>
        <dbReference type="EMBL" id="MDO6425106.1"/>
    </source>
</evidence>
<feature type="non-terminal residue" evidence="1">
    <location>
        <position position="89"/>
    </location>
</feature>
<proteinExistence type="predicted"/>
<feature type="non-terminal residue" evidence="1">
    <location>
        <position position="1"/>
    </location>
</feature>